<reference evidence="2 3" key="1">
    <citation type="submission" date="2017-06" db="EMBL/GenBank/DDBJ databases">
        <title>Ant-infecting Ophiocordyceps genomes reveal a high diversity of potential behavioral manipulation genes and a possible major role for enterotoxins.</title>
        <authorList>
            <person name="De Bekker C."/>
            <person name="Evans H.C."/>
            <person name="Brachmann A."/>
            <person name="Hughes D.P."/>
        </authorList>
    </citation>
    <scope>NUCLEOTIDE SEQUENCE [LARGE SCALE GENOMIC DNA]</scope>
    <source>
        <strain evidence="2 3">Map16</strain>
    </source>
</reference>
<organism evidence="2 3">
    <name type="scientific">Ophiocordyceps camponoti-rufipedis</name>
    <dbReference type="NCBI Taxonomy" id="2004952"/>
    <lineage>
        <taxon>Eukaryota</taxon>
        <taxon>Fungi</taxon>
        <taxon>Dikarya</taxon>
        <taxon>Ascomycota</taxon>
        <taxon>Pezizomycotina</taxon>
        <taxon>Sordariomycetes</taxon>
        <taxon>Hypocreomycetidae</taxon>
        <taxon>Hypocreales</taxon>
        <taxon>Ophiocordycipitaceae</taxon>
        <taxon>Ophiocordyceps</taxon>
    </lineage>
</organism>
<dbReference type="AlphaFoldDB" id="A0A2C5X8P9"/>
<proteinExistence type="predicted"/>
<evidence type="ECO:0000313" key="3">
    <source>
        <dbReference type="Proteomes" id="UP000226431"/>
    </source>
</evidence>
<keyword evidence="1" id="KW-0812">Transmembrane</keyword>
<accession>A0A2C5X8P9</accession>
<evidence type="ECO:0000256" key="1">
    <source>
        <dbReference type="SAM" id="Phobius"/>
    </source>
</evidence>
<keyword evidence="3" id="KW-1185">Reference proteome</keyword>
<keyword evidence="1" id="KW-1133">Transmembrane helix</keyword>
<sequence length="112" mass="11974">MARSPANIRLRSAAIRTFCGAVFTLVSSIVSLLRLRPPLDNIKRQIHNLEQHLIPQRRPNPLPPALHDARQRSLVSALAASAAAAIPRVIGVVGARSGGDDDDSAREQAVAS</sequence>
<dbReference type="EMBL" id="NJES01001596">
    <property type="protein sequence ID" value="PHH61559.1"/>
    <property type="molecule type" value="Genomic_DNA"/>
</dbReference>
<dbReference type="OrthoDB" id="3210850at2759"/>
<comment type="caution">
    <text evidence="2">The sequence shown here is derived from an EMBL/GenBank/DDBJ whole genome shotgun (WGS) entry which is preliminary data.</text>
</comment>
<keyword evidence="1" id="KW-0472">Membrane</keyword>
<name>A0A2C5X8P9_9HYPO</name>
<feature type="transmembrane region" description="Helical" evidence="1">
    <location>
        <begin position="13"/>
        <end position="35"/>
    </location>
</feature>
<dbReference type="Proteomes" id="UP000226431">
    <property type="component" value="Unassembled WGS sequence"/>
</dbReference>
<evidence type="ECO:0000313" key="2">
    <source>
        <dbReference type="EMBL" id="PHH61559.1"/>
    </source>
</evidence>
<protein>
    <submittedName>
        <fullName evidence="2">Uncharacterized protein</fullName>
    </submittedName>
</protein>
<gene>
    <name evidence="2" type="ORF">CDD80_1455</name>
</gene>